<accession>A0A4Z0C257</accession>
<proteinExistence type="predicted"/>
<keyword evidence="2" id="KW-1185">Reference proteome</keyword>
<reference evidence="1 2" key="1">
    <citation type="submission" date="2019-03" db="EMBL/GenBank/DDBJ databases">
        <title>Ramlibacter rhizophilus CCTCC AB2015357, whole genome shotgun sequence.</title>
        <authorList>
            <person name="Zhang X."/>
            <person name="Feng G."/>
            <person name="Zhu H."/>
        </authorList>
    </citation>
    <scope>NUCLEOTIDE SEQUENCE [LARGE SCALE GENOMIC DNA]</scope>
    <source>
        <strain evidence="1 2">CCTCC AB2015357</strain>
    </source>
</reference>
<dbReference type="GO" id="GO:0001046">
    <property type="term" value="F:core promoter sequence-specific DNA binding"/>
    <property type="evidence" value="ECO:0007669"/>
    <property type="project" value="TreeGrafter"/>
</dbReference>
<gene>
    <name evidence="1" type="ORF">EZ242_00710</name>
</gene>
<protein>
    <submittedName>
        <fullName evidence="1">Transcriptional regulator</fullName>
    </submittedName>
</protein>
<dbReference type="Proteomes" id="UP000297564">
    <property type="component" value="Unassembled WGS sequence"/>
</dbReference>
<dbReference type="OrthoDB" id="9796786at2"/>
<sequence>MHVRAIRSEADYRAMLAQVSDLVDLDPAPETPEGERLEVLSTLVEAWEAEHYPIEVPEPVDALKLHMDRTGMTVADLVPYIGPRHRVYEVLAGSRPLTMPMIRRLLNLGIPASSLVGKPQPVAEPAAD</sequence>
<dbReference type="EMBL" id="SMLL01000001">
    <property type="protein sequence ID" value="TFZ04315.1"/>
    <property type="molecule type" value="Genomic_DNA"/>
</dbReference>
<name>A0A4Z0C257_9BURK</name>
<dbReference type="InterPro" id="IPR039060">
    <property type="entry name" value="Antitox_HigA"/>
</dbReference>
<dbReference type="PANTHER" id="PTHR40455">
    <property type="entry name" value="ANTITOXIN HIGA"/>
    <property type="match status" value="1"/>
</dbReference>
<dbReference type="PANTHER" id="PTHR40455:SF1">
    <property type="entry name" value="ANTITOXIN HIGA"/>
    <property type="match status" value="1"/>
</dbReference>
<organism evidence="1 2">
    <name type="scientific">Ramlibacter rhizophilus</name>
    <dbReference type="NCBI Taxonomy" id="1781167"/>
    <lineage>
        <taxon>Bacteria</taxon>
        <taxon>Pseudomonadati</taxon>
        <taxon>Pseudomonadota</taxon>
        <taxon>Betaproteobacteria</taxon>
        <taxon>Burkholderiales</taxon>
        <taxon>Comamonadaceae</taxon>
        <taxon>Ramlibacter</taxon>
    </lineage>
</organism>
<dbReference type="RefSeq" id="WP_135283196.1">
    <property type="nucleotide sequence ID" value="NZ_SMLL01000001.1"/>
</dbReference>
<dbReference type="GO" id="GO:0006355">
    <property type="term" value="P:regulation of DNA-templated transcription"/>
    <property type="evidence" value="ECO:0007669"/>
    <property type="project" value="InterPro"/>
</dbReference>
<comment type="caution">
    <text evidence="1">The sequence shown here is derived from an EMBL/GenBank/DDBJ whole genome shotgun (WGS) entry which is preliminary data.</text>
</comment>
<dbReference type="AlphaFoldDB" id="A0A4Z0C257"/>
<evidence type="ECO:0000313" key="1">
    <source>
        <dbReference type="EMBL" id="TFZ04315.1"/>
    </source>
</evidence>
<evidence type="ECO:0000313" key="2">
    <source>
        <dbReference type="Proteomes" id="UP000297564"/>
    </source>
</evidence>